<dbReference type="Proteomes" id="UP000608154">
    <property type="component" value="Unassembled WGS sequence"/>
</dbReference>
<organism evidence="2 3">
    <name type="scientific">Novosphingobium endophyticum</name>
    <dbReference type="NCBI Taxonomy" id="1955250"/>
    <lineage>
        <taxon>Bacteria</taxon>
        <taxon>Pseudomonadati</taxon>
        <taxon>Pseudomonadota</taxon>
        <taxon>Alphaproteobacteria</taxon>
        <taxon>Sphingomonadales</taxon>
        <taxon>Sphingomonadaceae</taxon>
        <taxon>Novosphingobium</taxon>
    </lineage>
</organism>
<reference evidence="2" key="1">
    <citation type="journal article" date="2014" name="Int. J. Syst. Evol. Microbiol.">
        <title>Complete genome sequence of Corynebacterium casei LMG S-19264T (=DSM 44701T), isolated from a smear-ripened cheese.</title>
        <authorList>
            <consortium name="US DOE Joint Genome Institute (JGI-PGF)"/>
            <person name="Walter F."/>
            <person name="Albersmeier A."/>
            <person name="Kalinowski J."/>
            <person name="Ruckert C."/>
        </authorList>
    </citation>
    <scope>NUCLEOTIDE SEQUENCE</scope>
    <source>
        <strain evidence="2">CGMCC 1.15095</strain>
    </source>
</reference>
<evidence type="ECO:0000313" key="3">
    <source>
        <dbReference type="Proteomes" id="UP000608154"/>
    </source>
</evidence>
<keyword evidence="1" id="KW-0472">Membrane</keyword>
<keyword evidence="1" id="KW-1133">Transmembrane helix</keyword>
<dbReference type="AlphaFoldDB" id="A0A916TT83"/>
<keyword evidence="3" id="KW-1185">Reference proteome</keyword>
<feature type="transmembrane region" description="Helical" evidence="1">
    <location>
        <begin position="126"/>
        <end position="150"/>
    </location>
</feature>
<feature type="transmembrane region" description="Helical" evidence="1">
    <location>
        <begin position="162"/>
        <end position="184"/>
    </location>
</feature>
<evidence type="ECO:0000256" key="1">
    <source>
        <dbReference type="SAM" id="Phobius"/>
    </source>
</evidence>
<reference evidence="2" key="2">
    <citation type="submission" date="2020-09" db="EMBL/GenBank/DDBJ databases">
        <authorList>
            <person name="Sun Q."/>
            <person name="Zhou Y."/>
        </authorList>
    </citation>
    <scope>NUCLEOTIDE SEQUENCE</scope>
    <source>
        <strain evidence="2">CGMCC 1.15095</strain>
    </source>
</reference>
<feature type="transmembrane region" description="Helical" evidence="1">
    <location>
        <begin position="36"/>
        <end position="57"/>
    </location>
</feature>
<comment type="caution">
    <text evidence="2">The sequence shown here is derived from an EMBL/GenBank/DDBJ whole genome shotgun (WGS) entry which is preliminary data.</text>
</comment>
<proteinExistence type="predicted"/>
<dbReference type="EMBL" id="BMHK01000016">
    <property type="protein sequence ID" value="GGC05463.1"/>
    <property type="molecule type" value="Genomic_DNA"/>
</dbReference>
<feature type="transmembrane region" description="Helical" evidence="1">
    <location>
        <begin position="99"/>
        <end position="120"/>
    </location>
</feature>
<feature type="transmembrane region" description="Helical" evidence="1">
    <location>
        <begin position="69"/>
        <end position="87"/>
    </location>
</feature>
<accession>A0A916TT83</accession>
<evidence type="ECO:0000313" key="2">
    <source>
        <dbReference type="EMBL" id="GGC05463.1"/>
    </source>
</evidence>
<name>A0A916TT83_9SPHN</name>
<sequence>MPALYLTLVAVVFAGLGARDQVAVAGLALRQGKRPGLLIVAVLCACLTGAFAAWLATWMLPMLPPPARAIFAGIAIGFAGVESLLLAPRRNPKEPTNSLGAFALVLIAHQVTDAARFLIFGLSVGMAAPVASGAGGVLGGAALVAFAWGWPEFFERPAARRARRIVGALLVLVALTMFLSEFGIL</sequence>
<protein>
    <recommendedName>
        <fullName evidence="4">GDT1 family protein</fullName>
    </recommendedName>
</protein>
<keyword evidence="1" id="KW-0812">Transmembrane</keyword>
<gene>
    <name evidence="2" type="ORF">GCM10011494_25050</name>
</gene>
<evidence type="ECO:0008006" key="4">
    <source>
        <dbReference type="Google" id="ProtNLM"/>
    </source>
</evidence>
<dbReference type="RefSeq" id="WP_188771883.1">
    <property type="nucleotide sequence ID" value="NZ_BMHK01000016.1"/>
</dbReference>